<proteinExistence type="predicted"/>
<sequence length="222" mass="23562">MSAAFREASDKAAALAKETPHREVRVLYEQFIAYSREYASRIPDYAADDDQFVRASNSLSATLNAICDSITFGAAAARSPLVTDGLPPSGNIAKPQPDDPSMFLASPNPQCAEWLNATKEFTDSTAAWRTVDPNIPAPELSPEQRAINDAAISVMDDFARYSILLGRASDNPVWADISALSAQYRLAYASALPSYSPADNDLQIVAASAAGAISAACRAAGV</sequence>
<evidence type="ECO:0000313" key="1">
    <source>
        <dbReference type="EMBL" id="BBX49627.1"/>
    </source>
</evidence>
<evidence type="ECO:0000313" key="2">
    <source>
        <dbReference type="Proteomes" id="UP000466785"/>
    </source>
</evidence>
<dbReference type="AlphaFoldDB" id="A0A6N4V765"/>
<dbReference type="KEGG" id="mpof:MPOR_06530"/>
<accession>A0A6N4V765</accession>
<organism evidence="1 2">
    <name type="scientific">Mycolicibacterium poriferae</name>
    <dbReference type="NCBI Taxonomy" id="39694"/>
    <lineage>
        <taxon>Bacteria</taxon>
        <taxon>Bacillati</taxon>
        <taxon>Actinomycetota</taxon>
        <taxon>Actinomycetes</taxon>
        <taxon>Mycobacteriales</taxon>
        <taxon>Mycobacteriaceae</taxon>
        <taxon>Mycolicibacterium</taxon>
    </lineage>
</organism>
<protein>
    <submittedName>
        <fullName evidence="1">Uncharacterized protein</fullName>
    </submittedName>
</protein>
<keyword evidence="2" id="KW-1185">Reference proteome</keyword>
<name>A0A6N4V765_9MYCO</name>
<dbReference type="Proteomes" id="UP000466785">
    <property type="component" value="Chromosome"/>
</dbReference>
<gene>
    <name evidence="1" type="ORF">MPOR_06530</name>
</gene>
<dbReference type="EMBL" id="AP022570">
    <property type="protein sequence ID" value="BBX49627.1"/>
    <property type="molecule type" value="Genomic_DNA"/>
</dbReference>
<reference evidence="1 2" key="1">
    <citation type="journal article" date="2019" name="Emerg. Microbes Infect.">
        <title>Comprehensive subspecies identification of 175 nontuberculous mycobacteria species based on 7547 genomic profiles.</title>
        <authorList>
            <person name="Matsumoto Y."/>
            <person name="Kinjo T."/>
            <person name="Motooka D."/>
            <person name="Nabeya D."/>
            <person name="Jung N."/>
            <person name="Uechi K."/>
            <person name="Horii T."/>
            <person name="Iida T."/>
            <person name="Fujita J."/>
            <person name="Nakamura S."/>
        </authorList>
    </citation>
    <scope>NUCLEOTIDE SEQUENCE [LARGE SCALE GENOMIC DNA]</scope>
    <source>
        <strain evidence="1 2">JCM 12603</strain>
    </source>
</reference>